<dbReference type="EMBL" id="FNIC01000004">
    <property type="protein sequence ID" value="SDN83631.1"/>
    <property type="molecule type" value="Genomic_DNA"/>
</dbReference>
<feature type="signal peptide" evidence="1">
    <location>
        <begin position="1"/>
        <end position="20"/>
    </location>
</feature>
<organism evidence="3 4">
    <name type="scientific">Nocardioides szechwanensis</name>
    <dbReference type="NCBI Taxonomy" id="1005944"/>
    <lineage>
        <taxon>Bacteria</taxon>
        <taxon>Bacillati</taxon>
        <taxon>Actinomycetota</taxon>
        <taxon>Actinomycetes</taxon>
        <taxon>Propionibacteriales</taxon>
        <taxon>Nocardioidaceae</taxon>
        <taxon>Nocardioides</taxon>
    </lineage>
</organism>
<dbReference type="STRING" id="1005944.SAMN05192576_2909"/>
<gene>
    <name evidence="3" type="ORF">SAMN05192576_2909</name>
</gene>
<name>A0A1H0EMQ0_9ACTN</name>
<dbReference type="Pfam" id="PF22599">
    <property type="entry name" value="SecDF_P1_head"/>
    <property type="match status" value="1"/>
</dbReference>
<keyword evidence="4" id="KW-1185">Reference proteome</keyword>
<proteinExistence type="predicted"/>
<dbReference type="Gene3D" id="3.30.1360.200">
    <property type="match status" value="1"/>
</dbReference>
<dbReference type="OrthoDB" id="3543927at2"/>
<feature type="chain" id="PRO_5039011300" evidence="1">
    <location>
        <begin position="21"/>
        <end position="192"/>
    </location>
</feature>
<sequence length="192" mass="19665">MTRVRPLLAGVLAVCLGGLAGCGDDEPDRAEAPDVSSSVAPASPVELRVVLATDLEPPPDSQVLQQFDNLDCDAAPAEVAADEPLATCDDAGVKYSLEPARIVGGIESASAGIPEGKEAWVVTLDLDAEATRTFADLTAELAVSRLQVAVVVDGRVVTAPLVQAPIADGRLQIAADLTEESATALADRLAQG</sequence>
<reference evidence="3 4" key="1">
    <citation type="submission" date="2016-10" db="EMBL/GenBank/DDBJ databases">
        <authorList>
            <person name="de Groot N.N."/>
        </authorList>
    </citation>
    <scope>NUCLEOTIDE SEQUENCE [LARGE SCALE GENOMIC DNA]</scope>
    <source>
        <strain evidence="3 4">CGMCC 1.11147</strain>
    </source>
</reference>
<feature type="domain" description="SecDF P1 head subdomain" evidence="2">
    <location>
        <begin position="89"/>
        <end position="191"/>
    </location>
</feature>
<evidence type="ECO:0000313" key="3">
    <source>
        <dbReference type="EMBL" id="SDN83631.1"/>
    </source>
</evidence>
<protein>
    <submittedName>
        <fullName evidence="3">Preprotein translocase subunit SecD</fullName>
    </submittedName>
</protein>
<evidence type="ECO:0000256" key="1">
    <source>
        <dbReference type="SAM" id="SignalP"/>
    </source>
</evidence>
<accession>A0A1H0EMQ0</accession>
<dbReference type="RefSeq" id="WP_091025509.1">
    <property type="nucleotide sequence ID" value="NZ_BKAE01000010.1"/>
</dbReference>
<evidence type="ECO:0000313" key="4">
    <source>
        <dbReference type="Proteomes" id="UP000199004"/>
    </source>
</evidence>
<dbReference type="Proteomes" id="UP000199004">
    <property type="component" value="Unassembled WGS sequence"/>
</dbReference>
<dbReference type="PROSITE" id="PS51257">
    <property type="entry name" value="PROKAR_LIPOPROTEIN"/>
    <property type="match status" value="1"/>
</dbReference>
<dbReference type="InterPro" id="IPR054384">
    <property type="entry name" value="SecDF_P1_head"/>
</dbReference>
<evidence type="ECO:0000259" key="2">
    <source>
        <dbReference type="Pfam" id="PF22599"/>
    </source>
</evidence>
<dbReference type="AlphaFoldDB" id="A0A1H0EMQ0"/>
<keyword evidence="1" id="KW-0732">Signal</keyword>